<keyword evidence="2" id="KW-0812">Transmembrane</keyword>
<dbReference type="AlphaFoldDB" id="A0A8J8T2K6"/>
<comment type="caution">
    <text evidence="4">The sequence shown here is derived from an EMBL/GenBank/DDBJ whole genome shotgun (WGS) entry which is preliminary data.</text>
</comment>
<evidence type="ECO:0000256" key="2">
    <source>
        <dbReference type="SAM" id="Phobius"/>
    </source>
</evidence>
<gene>
    <name evidence="4" type="ORF">FGO68_gene3408</name>
</gene>
<accession>A0A8J8T2K6</accession>
<keyword evidence="5" id="KW-1185">Reference proteome</keyword>
<feature type="domain" description="ELMO" evidence="3">
    <location>
        <begin position="89"/>
        <end position="282"/>
    </location>
</feature>
<feature type="transmembrane region" description="Helical" evidence="2">
    <location>
        <begin position="164"/>
        <end position="184"/>
    </location>
</feature>
<keyword evidence="2" id="KW-0472">Membrane</keyword>
<evidence type="ECO:0000259" key="3">
    <source>
        <dbReference type="PROSITE" id="PS51335"/>
    </source>
</evidence>
<evidence type="ECO:0000313" key="4">
    <source>
        <dbReference type="EMBL" id="TNV79206.1"/>
    </source>
</evidence>
<name>A0A8J8T2K6_HALGN</name>
<dbReference type="Pfam" id="PF04727">
    <property type="entry name" value="ELMO_CED12"/>
    <property type="match status" value="1"/>
</dbReference>
<evidence type="ECO:0000313" key="5">
    <source>
        <dbReference type="Proteomes" id="UP000785679"/>
    </source>
</evidence>
<dbReference type="InterPro" id="IPR050868">
    <property type="entry name" value="ELMO_domain-containing"/>
</dbReference>
<dbReference type="InterPro" id="IPR006816">
    <property type="entry name" value="ELMO_dom"/>
</dbReference>
<organism evidence="4 5">
    <name type="scientific">Halteria grandinella</name>
    <dbReference type="NCBI Taxonomy" id="5974"/>
    <lineage>
        <taxon>Eukaryota</taxon>
        <taxon>Sar</taxon>
        <taxon>Alveolata</taxon>
        <taxon>Ciliophora</taxon>
        <taxon>Intramacronucleata</taxon>
        <taxon>Spirotrichea</taxon>
        <taxon>Stichotrichia</taxon>
        <taxon>Sporadotrichida</taxon>
        <taxon>Halteriidae</taxon>
        <taxon>Halteria</taxon>
    </lineage>
</organism>
<dbReference type="PROSITE" id="PS51335">
    <property type="entry name" value="ELMO"/>
    <property type="match status" value="1"/>
</dbReference>
<protein>
    <recommendedName>
        <fullName evidence="3">ELMO domain-containing protein</fullName>
    </recommendedName>
</protein>
<evidence type="ECO:0000256" key="1">
    <source>
        <dbReference type="SAM" id="MobiDB-lite"/>
    </source>
</evidence>
<keyword evidence="2" id="KW-1133">Transmembrane helix</keyword>
<sequence>MIAMKEQRHSQSYYGESFSTPKIQCTDPIVLLERELAQHVPQFFTPTSLIEKVCSCFRSRRLQLEESHMRKYLKLANTQVQAYSEKNQAHERALYKLYLLVFKDAIERVPKNLQTHKWLEIGFLTKNPRIEFRSGGFLGLQSIRFFIKNYHEVFKQILANGSEYFFFALSSINITTFLINFLFLGKDIYKQQSIPTFEVPMATKDQFKTFCRLNQDSKQTIFELHCYALRYLYILWSIESNKPKLKRDRSNSDGPPPSDNSQQSADYNKIMKETWQFVQKIMDTCEDVSRLEEMIKIAHQIMDQNIQIRCRK</sequence>
<reference evidence="4" key="1">
    <citation type="submission" date="2019-06" db="EMBL/GenBank/DDBJ databases">
        <authorList>
            <person name="Zheng W."/>
        </authorList>
    </citation>
    <scope>NUCLEOTIDE SEQUENCE</scope>
    <source>
        <strain evidence="4">QDHG01</strain>
    </source>
</reference>
<feature type="region of interest" description="Disordered" evidence="1">
    <location>
        <begin position="246"/>
        <end position="265"/>
    </location>
</feature>
<dbReference type="EMBL" id="RRYP01009220">
    <property type="protein sequence ID" value="TNV79206.1"/>
    <property type="molecule type" value="Genomic_DNA"/>
</dbReference>
<dbReference type="PANTHER" id="PTHR12771">
    <property type="entry name" value="ENGULFMENT AND CELL MOTILITY"/>
    <property type="match status" value="1"/>
</dbReference>
<dbReference type="OrthoDB" id="67155at2759"/>
<dbReference type="Proteomes" id="UP000785679">
    <property type="component" value="Unassembled WGS sequence"/>
</dbReference>
<proteinExistence type="predicted"/>